<dbReference type="SUPFAM" id="SSF47384">
    <property type="entry name" value="Homodimeric domain of signal transducing histidine kinase"/>
    <property type="match status" value="1"/>
</dbReference>
<dbReference type="Pfam" id="PF02518">
    <property type="entry name" value="HATPase_c"/>
    <property type="match status" value="1"/>
</dbReference>
<dbReference type="Gene3D" id="3.30.565.10">
    <property type="entry name" value="Histidine kinase-like ATPase, C-terminal domain"/>
    <property type="match status" value="1"/>
</dbReference>
<reference evidence="17" key="1">
    <citation type="submission" date="2016-10" db="EMBL/GenBank/DDBJ databases">
        <authorList>
            <person name="Varghese N."/>
            <person name="Submissions S."/>
        </authorList>
    </citation>
    <scope>NUCLEOTIDE SEQUENCE [LARGE SCALE GENOMIC DNA]</scope>
    <source>
        <strain evidence="17">CGMCC 1.11147</strain>
    </source>
</reference>
<keyword evidence="6" id="KW-0808">Transferase</keyword>
<proteinExistence type="predicted"/>
<dbReference type="FunFam" id="3.30.565.10:FF:000006">
    <property type="entry name" value="Sensor histidine kinase WalK"/>
    <property type="match status" value="1"/>
</dbReference>
<dbReference type="SMART" id="SM00388">
    <property type="entry name" value="HisKA"/>
    <property type="match status" value="1"/>
</dbReference>
<evidence type="ECO:0000256" key="3">
    <source>
        <dbReference type="ARBA" id="ARBA00004236"/>
    </source>
</evidence>
<dbReference type="CDD" id="cd00082">
    <property type="entry name" value="HisKA"/>
    <property type="match status" value="1"/>
</dbReference>
<evidence type="ECO:0000259" key="15">
    <source>
        <dbReference type="PROSITE" id="PS50885"/>
    </source>
</evidence>
<dbReference type="InterPro" id="IPR003594">
    <property type="entry name" value="HATPase_dom"/>
</dbReference>
<dbReference type="GO" id="GO:0005886">
    <property type="term" value="C:plasma membrane"/>
    <property type="evidence" value="ECO:0007669"/>
    <property type="project" value="UniProtKB-SubCell"/>
</dbReference>
<feature type="transmembrane region" description="Helical" evidence="13">
    <location>
        <begin position="31"/>
        <end position="52"/>
    </location>
</feature>
<dbReference type="EC" id="2.7.13.3" evidence="4"/>
<dbReference type="SMART" id="SM00304">
    <property type="entry name" value="HAMP"/>
    <property type="match status" value="1"/>
</dbReference>
<protein>
    <recommendedName>
        <fullName evidence="4">histidine kinase</fullName>
        <ecNumber evidence="4">2.7.13.3</ecNumber>
    </recommendedName>
</protein>
<evidence type="ECO:0000256" key="8">
    <source>
        <dbReference type="ARBA" id="ARBA00022777"/>
    </source>
</evidence>
<evidence type="ECO:0000256" key="10">
    <source>
        <dbReference type="ARBA" id="ARBA00023012"/>
    </source>
</evidence>
<sequence>MDRAVSKTPVPSKRTPKTDPGRPVARLVTPVLFRFGALVVVMALVAIAGMVLSFRAVSYLSDEVQPAADANAAVLQDLTEMNAAVSTWALSGRSSAVDDYGQAERRLPADQQKVRQFAADDAELDLLVARLEERTQAWVDSYAEPRIVAKGGPGTFNPQRFRVGQDLYSKLEAAHQETQSAFDARVRDGRSEATLLFRGTIVAVALLALAAWYLVGRFRNRLLNEISEPLRSLESAVQKMTRTDLDARAEARGPKEVRSVATALNDYADAQGRARAVEGRIQNELRVLDTAKDDFVSNVSHELRTPLTTISGYLEMVAEEFDGQLQPRHERMLEATRRNVTRLKALIDDLLALSKAESRATDLEAADVTTLVRDGVTDVRITGARRGIRIEVTAPAEPMTVLCDRAMLQRALINVLSNAVKFSHDNGQVDVTVQKLEPHQVEIAVQDHGIGIPRIELDRLGTRFFRASNAVTNEIAGTGLGLRIVQTIIDKHAGDVMIESTEGKGTTVFIRLRLHGYGGLRVAEDPAGD</sequence>
<dbReference type="GO" id="GO:0000155">
    <property type="term" value="F:phosphorelay sensor kinase activity"/>
    <property type="evidence" value="ECO:0007669"/>
    <property type="project" value="InterPro"/>
</dbReference>
<dbReference type="FunFam" id="1.10.287.130:FF:000001">
    <property type="entry name" value="Two-component sensor histidine kinase"/>
    <property type="match status" value="1"/>
</dbReference>
<dbReference type="PANTHER" id="PTHR43711">
    <property type="entry name" value="TWO-COMPONENT HISTIDINE KINASE"/>
    <property type="match status" value="1"/>
</dbReference>
<evidence type="ECO:0000256" key="7">
    <source>
        <dbReference type="ARBA" id="ARBA00022692"/>
    </source>
</evidence>
<dbReference type="AlphaFoldDB" id="A0A1H0IH65"/>
<dbReference type="SUPFAM" id="SSF55874">
    <property type="entry name" value="ATPase domain of HSP90 chaperone/DNA topoisomerase II/histidine kinase"/>
    <property type="match status" value="1"/>
</dbReference>
<dbReference type="Proteomes" id="UP000199004">
    <property type="component" value="Unassembled WGS sequence"/>
</dbReference>
<evidence type="ECO:0000256" key="4">
    <source>
        <dbReference type="ARBA" id="ARBA00012438"/>
    </source>
</evidence>
<evidence type="ECO:0000256" key="9">
    <source>
        <dbReference type="ARBA" id="ARBA00022989"/>
    </source>
</evidence>
<gene>
    <name evidence="16" type="ORF">SAMN05192576_3798</name>
</gene>
<comment type="subcellular location">
    <subcellularLocation>
        <location evidence="3">Cell membrane</location>
    </subcellularLocation>
</comment>
<evidence type="ECO:0000256" key="12">
    <source>
        <dbReference type="SAM" id="MobiDB-lite"/>
    </source>
</evidence>
<evidence type="ECO:0000256" key="5">
    <source>
        <dbReference type="ARBA" id="ARBA00022553"/>
    </source>
</evidence>
<keyword evidence="10" id="KW-0902">Two-component regulatory system</keyword>
<dbReference type="EMBL" id="FNIC01000007">
    <property type="protein sequence ID" value="SDO30748.1"/>
    <property type="molecule type" value="Genomic_DNA"/>
</dbReference>
<keyword evidence="8 16" id="KW-0418">Kinase</keyword>
<accession>A0A1H0IH65</accession>
<dbReference type="PANTHER" id="PTHR43711:SF31">
    <property type="entry name" value="HISTIDINE KINASE"/>
    <property type="match status" value="1"/>
</dbReference>
<dbReference type="InterPro" id="IPR036097">
    <property type="entry name" value="HisK_dim/P_sf"/>
</dbReference>
<dbReference type="PROSITE" id="PS50109">
    <property type="entry name" value="HIS_KIN"/>
    <property type="match status" value="1"/>
</dbReference>
<dbReference type="CDD" id="cd06225">
    <property type="entry name" value="HAMP"/>
    <property type="match status" value="1"/>
</dbReference>
<dbReference type="InterPro" id="IPR050736">
    <property type="entry name" value="Sensor_HK_Regulatory"/>
</dbReference>
<dbReference type="Pfam" id="PF00512">
    <property type="entry name" value="HisKA"/>
    <property type="match status" value="1"/>
</dbReference>
<evidence type="ECO:0000313" key="16">
    <source>
        <dbReference type="EMBL" id="SDO30748.1"/>
    </source>
</evidence>
<dbReference type="InterPro" id="IPR036890">
    <property type="entry name" value="HATPase_C_sf"/>
</dbReference>
<keyword evidence="7 13" id="KW-0812">Transmembrane</keyword>
<feature type="transmembrane region" description="Helical" evidence="13">
    <location>
        <begin position="195"/>
        <end position="215"/>
    </location>
</feature>
<evidence type="ECO:0000256" key="6">
    <source>
        <dbReference type="ARBA" id="ARBA00022679"/>
    </source>
</evidence>
<dbReference type="PRINTS" id="PR00344">
    <property type="entry name" value="BCTRLSENSOR"/>
</dbReference>
<keyword evidence="5" id="KW-0597">Phosphoprotein</keyword>
<dbReference type="InterPro" id="IPR004358">
    <property type="entry name" value="Sig_transdc_His_kin-like_C"/>
</dbReference>
<keyword evidence="11 13" id="KW-0472">Membrane</keyword>
<dbReference type="Gene3D" id="6.10.340.10">
    <property type="match status" value="1"/>
</dbReference>
<feature type="domain" description="HAMP" evidence="15">
    <location>
        <begin position="224"/>
        <end position="276"/>
    </location>
</feature>
<dbReference type="InterPro" id="IPR005467">
    <property type="entry name" value="His_kinase_dom"/>
</dbReference>
<feature type="domain" description="Histidine kinase" evidence="14">
    <location>
        <begin position="298"/>
        <end position="516"/>
    </location>
</feature>
<comment type="cofactor">
    <cofactor evidence="2">
        <name>a divalent metal cation</name>
        <dbReference type="ChEBI" id="CHEBI:60240"/>
    </cofactor>
</comment>
<dbReference type="PROSITE" id="PS50885">
    <property type="entry name" value="HAMP"/>
    <property type="match status" value="1"/>
</dbReference>
<dbReference type="SMART" id="SM00387">
    <property type="entry name" value="HATPase_c"/>
    <property type="match status" value="1"/>
</dbReference>
<comment type="catalytic activity">
    <reaction evidence="1">
        <text>ATP + protein L-histidine = ADP + protein N-phospho-L-histidine.</text>
        <dbReference type="EC" id="2.7.13.3"/>
    </reaction>
</comment>
<evidence type="ECO:0000313" key="17">
    <source>
        <dbReference type="Proteomes" id="UP000199004"/>
    </source>
</evidence>
<dbReference type="GO" id="GO:0005509">
    <property type="term" value="F:calcium ion binding"/>
    <property type="evidence" value="ECO:0007669"/>
    <property type="project" value="UniProtKB-ARBA"/>
</dbReference>
<dbReference type="InterPro" id="IPR003661">
    <property type="entry name" value="HisK_dim/P_dom"/>
</dbReference>
<evidence type="ECO:0000256" key="13">
    <source>
        <dbReference type="SAM" id="Phobius"/>
    </source>
</evidence>
<dbReference type="Pfam" id="PF00672">
    <property type="entry name" value="HAMP"/>
    <property type="match status" value="1"/>
</dbReference>
<dbReference type="InterPro" id="IPR003660">
    <property type="entry name" value="HAMP_dom"/>
</dbReference>
<organism evidence="16 17">
    <name type="scientific">Nocardioides szechwanensis</name>
    <dbReference type="NCBI Taxonomy" id="1005944"/>
    <lineage>
        <taxon>Bacteria</taxon>
        <taxon>Bacillati</taxon>
        <taxon>Actinomycetota</taxon>
        <taxon>Actinomycetes</taxon>
        <taxon>Propionibacteriales</taxon>
        <taxon>Nocardioidaceae</taxon>
        <taxon>Nocardioides</taxon>
    </lineage>
</organism>
<keyword evidence="17" id="KW-1185">Reference proteome</keyword>
<evidence type="ECO:0000259" key="14">
    <source>
        <dbReference type="PROSITE" id="PS50109"/>
    </source>
</evidence>
<dbReference type="Gene3D" id="1.10.287.130">
    <property type="match status" value="1"/>
</dbReference>
<name>A0A1H0IH65_9ACTN</name>
<evidence type="ECO:0000256" key="11">
    <source>
        <dbReference type="ARBA" id="ARBA00023136"/>
    </source>
</evidence>
<feature type="region of interest" description="Disordered" evidence="12">
    <location>
        <begin position="1"/>
        <end position="21"/>
    </location>
</feature>
<keyword evidence="9 13" id="KW-1133">Transmembrane helix</keyword>
<dbReference type="STRING" id="1005944.SAMN05192576_3798"/>
<evidence type="ECO:0000256" key="2">
    <source>
        <dbReference type="ARBA" id="ARBA00001968"/>
    </source>
</evidence>
<evidence type="ECO:0000256" key="1">
    <source>
        <dbReference type="ARBA" id="ARBA00000085"/>
    </source>
</evidence>